<evidence type="ECO:0000313" key="3">
    <source>
        <dbReference type="Proteomes" id="UP000199675"/>
    </source>
</evidence>
<keyword evidence="1" id="KW-1133">Transmembrane helix</keyword>
<name>A0A1H3BFS8_9GAMM</name>
<dbReference type="PANTHER" id="PTHR42877">
    <property type="entry name" value="L-ORNITHINE N(5)-MONOOXYGENASE-RELATED"/>
    <property type="match status" value="1"/>
</dbReference>
<evidence type="ECO:0000313" key="2">
    <source>
        <dbReference type="EMBL" id="SDX40812.1"/>
    </source>
</evidence>
<sequence>MKRSHNNKSNTAAPHIVIIGTGFGGLGMAIQLKKAGIDSFTILEKAGSVGGTWRDNTYPGAACDVQSHLYSYSFEPKSDWTRKFGLQPEIRSYMEGCVAKYDLHSHIRFNQEVESASFDKVKALWTIKTLAGDVLEAHALISATGQLNQPAYPRINGLDTFKGKVFHSARWDHSYDLTDKKVAVIGTGASAIQFVPQIVNKVSELKLFQRSAAWVIPKPDRPFTGFEQWLFETFPVADRLYRSMIYWKNESRALAFTRFGFLLNAFKWQAQRIAKKKIKDPVKREQIIPDYPVGCKRLLISNDWYDAINQDNLDVVTDQLDHIEADAIVTQDGTRHEVDAIIYGTGFKATDFLAPMKVTGIDGLELNQAWKDGAEAYKGMCVSGFPNLFILYGPNTNLGHSSIVFMLEAQIRYAMQCIRILHDPGLHYMNVKADRQSDYSARIQDRIKSSVWEAGCTSWYKTASGKNTNNWPGFTFSYRLMTGKLDLQDYELQPAPVMQEA</sequence>
<dbReference type="Proteomes" id="UP000199675">
    <property type="component" value="Unassembled WGS sequence"/>
</dbReference>
<dbReference type="RefSeq" id="WP_342707453.1">
    <property type="nucleotide sequence ID" value="NZ_FNNE01000009.1"/>
</dbReference>
<dbReference type="EMBL" id="FNNE01000009">
    <property type="protein sequence ID" value="SDX40812.1"/>
    <property type="molecule type" value="Genomic_DNA"/>
</dbReference>
<reference evidence="2 3" key="1">
    <citation type="submission" date="2016-10" db="EMBL/GenBank/DDBJ databases">
        <authorList>
            <person name="de Groot N.N."/>
        </authorList>
    </citation>
    <scope>NUCLEOTIDE SEQUENCE [LARGE SCALE GENOMIC DNA]</scope>
    <source>
        <strain evidence="2 3">CGMCC 1.7059</strain>
    </source>
</reference>
<dbReference type="Pfam" id="PF13738">
    <property type="entry name" value="Pyr_redox_3"/>
    <property type="match status" value="1"/>
</dbReference>
<dbReference type="InterPro" id="IPR051209">
    <property type="entry name" value="FAD-bind_Monooxygenase_sf"/>
</dbReference>
<keyword evidence="1" id="KW-0472">Membrane</keyword>
<protein>
    <submittedName>
        <fullName evidence="2">Predicted flavoprotein CzcO associated with the cation diffusion facilitator CzcD</fullName>
    </submittedName>
</protein>
<dbReference type="STRING" id="488533.SAMN04487960_10915"/>
<keyword evidence="3" id="KW-1185">Reference proteome</keyword>
<proteinExistence type="predicted"/>
<evidence type="ECO:0000256" key="1">
    <source>
        <dbReference type="SAM" id="Phobius"/>
    </source>
</evidence>
<dbReference type="InterPro" id="IPR036188">
    <property type="entry name" value="FAD/NAD-bd_sf"/>
</dbReference>
<organism evidence="2 3">
    <name type="scientific">Marinobacter mobilis</name>
    <dbReference type="NCBI Taxonomy" id="488533"/>
    <lineage>
        <taxon>Bacteria</taxon>
        <taxon>Pseudomonadati</taxon>
        <taxon>Pseudomonadota</taxon>
        <taxon>Gammaproteobacteria</taxon>
        <taxon>Pseudomonadales</taxon>
        <taxon>Marinobacteraceae</taxon>
        <taxon>Marinobacter</taxon>
    </lineage>
</organism>
<dbReference type="AlphaFoldDB" id="A0A1H3BFS8"/>
<keyword evidence="1" id="KW-0812">Transmembrane</keyword>
<gene>
    <name evidence="2" type="ORF">SAMN04487960_10915</name>
</gene>
<dbReference type="SUPFAM" id="SSF51905">
    <property type="entry name" value="FAD/NAD(P)-binding domain"/>
    <property type="match status" value="1"/>
</dbReference>
<dbReference type="PANTHER" id="PTHR42877:SF4">
    <property type="entry name" value="FAD_NAD(P)-BINDING DOMAIN-CONTAINING PROTEIN-RELATED"/>
    <property type="match status" value="1"/>
</dbReference>
<accession>A0A1H3BFS8</accession>
<feature type="transmembrane region" description="Helical" evidence="1">
    <location>
        <begin position="12"/>
        <end position="32"/>
    </location>
</feature>
<dbReference type="Gene3D" id="3.50.50.60">
    <property type="entry name" value="FAD/NAD(P)-binding domain"/>
    <property type="match status" value="2"/>
</dbReference>